<dbReference type="GO" id="GO:0006352">
    <property type="term" value="P:DNA-templated transcription initiation"/>
    <property type="evidence" value="ECO:0007669"/>
    <property type="project" value="InterPro"/>
</dbReference>
<proteinExistence type="inferred from homology"/>
<dbReference type="Pfam" id="PF08281">
    <property type="entry name" value="Sigma70_r4_2"/>
    <property type="match status" value="1"/>
</dbReference>
<dbReference type="InterPro" id="IPR014284">
    <property type="entry name" value="RNA_pol_sigma-70_dom"/>
</dbReference>
<dbReference type="InterPro" id="IPR013249">
    <property type="entry name" value="RNA_pol_sigma70_r4_t2"/>
</dbReference>
<keyword evidence="3" id="KW-0731">Sigma factor</keyword>
<dbReference type="Gene3D" id="1.10.1740.10">
    <property type="match status" value="1"/>
</dbReference>
<organism evidence="7 8">
    <name type="scientific">Puia dinghuensis</name>
    <dbReference type="NCBI Taxonomy" id="1792502"/>
    <lineage>
        <taxon>Bacteria</taxon>
        <taxon>Pseudomonadati</taxon>
        <taxon>Bacteroidota</taxon>
        <taxon>Chitinophagia</taxon>
        <taxon>Chitinophagales</taxon>
        <taxon>Chitinophagaceae</taxon>
        <taxon>Puia</taxon>
    </lineage>
</organism>
<dbReference type="InterPro" id="IPR013324">
    <property type="entry name" value="RNA_pol_sigma_r3/r4-like"/>
</dbReference>
<feature type="domain" description="RNA polymerase sigma-70 region 2" evidence="5">
    <location>
        <begin position="21"/>
        <end position="88"/>
    </location>
</feature>
<evidence type="ECO:0000256" key="2">
    <source>
        <dbReference type="ARBA" id="ARBA00023015"/>
    </source>
</evidence>
<evidence type="ECO:0000256" key="1">
    <source>
        <dbReference type="ARBA" id="ARBA00010641"/>
    </source>
</evidence>
<dbReference type="SUPFAM" id="SSF88946">
    <property type="entry name" value="Sigma2 domain of RNA polymerase sigma factors"/>
    <property type="match status" value="1"/>
</dbReference>
<keyword evidence="8" id="KW-1185">Reference proteome</keyword>
<dbReference type="InterPro" id="IPR039425">
    <property type="entry name" value="RNA_pol_sigma-70-like"/>
</dbReference>
<evidence type="ECO:0000256" key="3">
    <source>
        <dbReference type="ARBA" id="ARBA00023082"/>
    </source>
</evidence>
<dbReference type="Proteomes" id="UP000607559">
    <property type="component" value="Unassembled WGS sequence"/>
</dbReference>
<comment type="similarity">
    <text evidence="1">Belongs to the sigma-70 factor family. ECF subfamily.</text>
</comment>
<evidence type="ECO:0000256" key="4">
    <source>
        <dbReference type="ARBA" id="ARBA00023163"/>
    </source>
</evidence>
<evidence type="ECO:0000313" key="8">
    <source>
        <dbReference type="Proteomes" id="UP000607559"/>
    </source>
</evidence>
<dbReference type="GO" id="GO:0016987">
    <property type="term" value="F:sigma factor activity"/>
    <property type="evidence" value="ECO:0007669"/>
    <property type="project" value="UniProtKB-KW"/>
</dbReference>
<keyword evidence="7" id="KW-0240">DNA-directed RNA polymerase</keyword>
<evidence type="ECO:0000313" key="7">
    <source>
        <dbReference type="EMBL" id="GGA87332.1"/>
    </source>
</evidence>
<name>A0A8J2U8R8_9BACT</name>
<dbReference type="PANTHER" id="PTHR43133">
    <property type="entry name" value="RNA POLYMERASE ECF-TYPE SIGMA FACTO"/>
    <property type="match status" value="1"/>
</dbReference>
<dbReference type="NCBIfam" id="TIGR02937">
    <property type="entry name" value="sigma70-ECF"/>
    <property type="match status" value="1"/>
</dbReference>
<feature type="domain" description="RNA polymerase sigma factor 70 region 4 type 2" evidence="6">
    <location>
        <begin position="116"/>
        <end position="166"/>
    </location>
</feature>
<comment type="caution">
    <text evidence="7">The sequence shown here is derived from an EMBL/GenBank/DDBJ whole genome shotgun (WGS) entry which is preliminary data.</text>
</comment>
<protein>
    <submittedName>
        <fullName evidence="7">DNA-directed RNA polymerase sigma-70 factor</fullName>
    </submittedName>
</protein>
<dbReference type="GO" id="GO:0003677">
    <property type="term" value="F:DNA binding"/>
    <property type="evidence" value="ECO:0007669"/>
    <property type="project" value="InterPro"/>
</dbReference>
<dbReference type="InterPro" id="IPR013325">
    <property type="entry name" value="RNA_pol_sigma_r2"/>
</dbReference>
<evidence type="ECO:0000259" key="6">
    <source>
        <dbReference type="Pfam" id="PF08281"/>
    </source>
</evidence>
<dbReference type="Pfam" id="PF04542">
    <property type="entry name" value="Sigma70_r2"/>
    <property type="match status" value="1"/>
</dbReference>
<dbReference type="CDD" id="cd06171">
    <property type="entry name" value="Sigma70_r4"/>
    <property type="match status" value="1"/>
</dbReference>
<dbReference type="SUPFAM" id="SSF88659">
    <property type="entry name" value="Sigma3 and sigma4 domains of RNA polymerase sigma factors"/>
    <property type="match status" value="1"/>
</dbReference>
<keyword evidence="4" id="KW-0804">Transcription</keyword>
<dbReference type="Gene3D" id="1.10.10.10">
    <property type="entry name" value="Winged helix-like DNA-binding domain superfamily/Winged helix DNA-binding domain"/>
    <property type="match status" value="1"/>
</dbReference>
<dbReference type="PANTHER" id="PTHR43133:SF46">
    <property type="entry name" value="RNA POLYMERASE SIGMA-70 FACTOR ECF SUBFAMILY"/>
    <property type="match status" value="1"/>
</dbReference>
<accession>A0A8J2U8R8</accession>
<dbReference type="InterPro" id="IPR007627">
    <property type="entry name" value="RNA_pol_sigma70_r2"/>
</dbReference>
<reference evidence="7" key="2">
    <citation type="submission" date="2020-09" db="EMBL/GenBank/DDBJ databases">
        <authorList>
            <person name="Sun Q."/>
            <person name="Zhou Y."/>
        </authorList>
    </citation>
    <scope>NUCLEOTIDE SEQUENCE</scope>
    <source>
        <strain evidence="7">CGMCC 1.15448</strain>
    </source>
</reference>
<gene>
    <name evidence="7" type="ORF">GCM10011511_08110</name>
</gene>
<reference evidence="7" key="1">
    <citation type="journal article" date="2014" name="Int. J. Syst. Evol. Microbiol.">
        <title>Complete genome sequence of Corynebacterium casei LMG S-19264T (=DSM 44701T), isolated from a smear-ripened cheese.</title>
        <authorList>
            <consortium name="US DOE Joint Genome Institute (JGI-PGF)"/>
            <person name="Walter F."/>
            <person name="Albersmeier A."/>
            <person name="Kalinowski J."/>
            <person name="Ruckert C."/>
        </authorList>
    </citation>
    <scope>NUCLEOTIDE SEQUENCE</scope>
    <source>
        <strain evidence="7">CGMCC 1.15448</strain>
    </source>
</reference>
<keyword evidence="2" id="KW-0805">Transcription regulation</keyword>
<dbReference type="EMBL" id="BMJC01000001">
    <property type="protein sequence ID" value="GGA87332.1"/>
    <property type="molecule type" value="Genomic_DNA"/>
</dbReference>
<sequence>MDYHQLVKDCLRGDAASQKQLYEHFAAGMLGVCYRYTKSMVDAEDVLQEGFIMVFKNLHQFSFTGELGGWIRRIMVNTAINYLKKHSRYQADLLFTEGTLHPVSDDDPEVSLSTKELAELIRQLPPGYQAIFNLHAIEGYSHVEIGKILGIKEGTSRSQYARARSLLISWIHKYSAANKNESTYVRP</sequence>
<evidence type="ECO:0000259" key="5">
    <source>
        <dbReference type="Pfam" id="PF04542"/>
    </source>
</evidence>
<dbReference type="AlphaFoldDB" id="A0A8J2U8R8"/>
<dbReference type="InterPro" id="IPR036388">
    <property type="entry name" value="WH-like_DNA-bd_sf"/>
</dbReference>
<dbReference type="GO" id="GO:0000428">
    <property type="term" value="C:DNA-directed RNA polymerase complex"/>
    <property type="evidence" value="ECO:0007669"/>
    <property type="project" value="UniProtKB-KW"/>
</dbReference>